<evidence type="ECO:0000313" key="2">
    <source>
        <dbReference type="Proteomes" id="UP000789901"/>
    </source>
</evidence>
<accession>A0ABN7X5G5</accession>
<name>A0ABN7X5G5_GIGMA</name>
<feature type="non-terminal residue" evidence="1">
    <location>
        <position position="119"/>
    </location>
</feature>
<dbReference type="Proteomes" id="UP000789901">
    <property type="component" value="Unassembled WGS sequence"/>
</dbReference>
<evidence type="ECO:0000313" key="1">
    <source>
        <dbReference type="EMBL" id="CAG8847618.1"/>
    </source>
</evidence>
<proteinExistence type="predicted"/>
<keyword evidence="2" id="KW-1185">Reference proteome</keyword>
<comment type="caution">
    <text evidence="1">The sequence shown here is derived from an EMBL/GenBank/DDBJ whole genome shotgun (WGS) entry which is preliminary data.</text>
</comment>
<gene>
    <name evidence="1" type="ORF">GMARGA_LOCUS38766</name>
</gene>
<organism evidence="1 2">
    <name type="scientific">Gigaspora margarita</name>
    <dbReference type="NCBI Taxonomy" id="4874"/>
    <lineage>
        <taxon>Eukaryota</taxon>
        <taxon>Fungi</taxon>
        <taxon>Fungi incertae sedis</taxon>
        <taxon>Mucoromycota</taxon>
        <taxon>Glomeromycotina</taxon>
        <taxon>Glomeromycetes</taxon>
        <taxon>Diversisporales</taxon>
        <taxon>Gigasporaceae</taxon>
        <taxon>Gigaspora</taxon>
    </lineage>
</organism>
<dbReference type="EMBL" id="CAJVQB010088483">
    <property type="protein sequence ID" value="CAG8847618.1"/>
    <property type="molecule type" value="Genomic_DNA"/>
</dbReference>
<sequence length="119" mass="13790">MVITQKSSTFSDIHEKLESLNNEISVLEKIYLTDYNSDEEFDHETNYLQVALKRYQKMKAISQNKSNLYLLKIIDASMHATEFKNGIQKKYLTTKYKFKGISVCQTPKIYGLTGHVSNN</sequence>
<reference evidence="1 2" key="1">
    <citation type="submission" date="2021-06" db="EMBL/GenBank/DDBJ databases">
        <authorList>
            <person name="Kallberg Y."/>
            <person name="Tangrot J."/>
            <person name="Rosling A."/>
        </authorList>
    </citation>
    <scope>NUCLEOTIDE SEQUENCE [LARGE SCALE GENOMIC DNA]</scope>
    <source>
        <strain evidence="1 2">120-4 pot B 10/14</strain>
    </source>
</reference>
<protein>
    <submittedName>
        <fullName evidence="1">33439_t:CDS:1</fullName>
    </submittedName>
</protein>